<evidence type="ECO:0000259" key="1">
    <source>
        <dbReference type="Pfam" id="PF08241"/>
    </source>
</evidence>
<sequence length="303" mass="32919">MNQVTGNPVWQDLSSDWLNWADRLAPQADKINRHLIDALELPKLVRQPIHHDNAGLRVLDLASGVGEPAFGIARLLNGDMPPSSPDGESRPVLKGRVTATDIAPGMCHGLAVRAAQASLANLDVVAADMQRLPFANGAFDAVSCRFGIMFCDDADLALRECLRVLAQGGRAAFMLWGPMAENPLFMAMDQALRDVLGIGFAAAGLDPFGFASPETSVARLINAGFEDVSLVTHVPRGRIPQAARFWRPQMEMLFGPHMRKADATAQKAIDECMHANLSQHIEDAHFRVPMCFHILSGSRGIKL</sequence>
<feature type="domain" description="Methyltransferase type 11" evidence="1">
    <location>
        <begin position="94"/>
        <end position="173"/>
    </location>
</feature>
<dbReference type="OrthoDB" id="9777638at2"/>
<dbReference type="Pfam" id="PF08241">
    <property type="entry name" value="Methyltransf_11"/>
    <property type="match status" value="1"/>
</dbReference>
<dbReference type="PANTHER" id="PTHR43591:SF24">
    <property type="entry name" value="2-METHOXY-6-POLYPRENYL-1,4-BENZOQUINOL METHYLASE, MITOCHONDRIAL"/>
    <property type="match status" value="1"/>
</dbReference>
<dbReference type="GO" id="GO:0008757">
    <property type="term" value="F:S-adenosylmethionine-dependent methyltransferase activity"/>
    <property type="evidence" value="ECO:0007669"/>
    <property type="project" value="InterPro"/>
</dbReference>
<dbReference type="CDD" id="cd02440">
    <property type="entry name" value="AdoMet_MTases"/>
    <property type="match status" value="1"/>
</dbReference>
<dbReference type="EMBL" id="NWTK01000010">
    <property type="protein sequence ID" value="PKR53194.1"/>
    <property type="molecule type" value="Genomic_DNA"/>
</dbReference>
<dbReference type="PANTHER" id="PTHR43591">
    <property type="entry name" value="METHYLTRANSFERASE"/>
    <property type="match status" value="1"/>
</dbReference>
<dbReference type="Gene3D" id="3.40.50.150">
    <property type="entry name" value="Vaccinia Virus protein VP39"/>
    <property type="match status" value="1"/>
</dbReference>
<proteinExistence type="predicted"/>
<comment type="caution">
    <text evidence="2">The sequence shown here is derived from an EMBL/GenBank/DDBJ whole genome shotgun (WGS) entry which is preliminary data.</text>
</comment>
<protein>
    <recommendedName>
        <fullName evidence="1">Methyltransferase type 11 domain-containing protein</fullName>
    </recommendedName>
</protein>
<evidence type="ECO:0000313" key="2">
    <source>
        <dbReference type="EMBL" id="PKR53194.1"/>
    </source>
</evidence>
<organism evidence="2 3">
    <name type="scientific">Thalassospira marina</name>
    <dbReference type="NCBI Taxonomy" id="2048283"/>
    <lineage>
        <taxon>Bacteria</taxon>
        <taxon>Pseudomonadati</taxon>
        <taxon>Pseudomonadota</taxon>
        <taxon>Alphaproteobacteria</taxon>
        <taxon>Rhodospirillales</taxon>
        <taxon>Thalassospiraceae</taxon>
        <taxon>Thalassospira</taxon>
    </lineage>
</organism>
<dbReference type="InterPro" id="IPR029063">
    <property type="entry name" value="SAM-dependent_MTases_sf"/>
</dbReference>
<evidence type="ECO:0000313" key="3">
    <source>
        <dbReference type="Proteomes" id="UP000233597"/>
    </source>
</evidence>
<dbReference type="AlphaFoldDB" id="A0A2N3KRL3"/>
<name>A0A2N3KRL3_9PROT</name>
<accession>A0A2N3KRL3</accession>
<dbReference type="Proteomes" id="UP000233597">
    <property type="component" value="Unassembled WGS sequence"/>
</dbReference>
<gene>
    <name evidence="2" type="ORF">COO20_16145</name>
</gene>
<dbReference type="SUPFAM" id="SSF53335">
    <property type="entry name" value="S-adenosyl-L-methionine-dependent methyltransferases"/>
    <property type="match status" value="1"/>
</dbReference>
<dbReference type="InterPro" id="IPR013216">
    <property type="entry name" value="Methyltransf_11"/>
</dbReference>
<dbReference type="RefSeq" id="WP_101268376.1">
    <property type="nucleotide sequence ID" value="NZ_NWTK01000010.1"/>
</dbReference>
<dbReference type="GO" id="GO:0008425">
    <property type="term" value="F:2-methoxy-6-polyprenyl-1,4-benzoquinol methyltransferase activity"/>
    <property type="evidence" value="ECO:0007669"/>
    <property type="project" value="TreeGrafter"/>
</dbReference>
<reference evidence="2 3" key="1">
    <citation type="submission" date="2017-09" db="EMBL/GenBank/DDBJ databases">
        <title>Biodiversity and function of Thalassospira species in the particle-attached aromatic-hydrocarbon-degrading consortia from the surface seawater of the South China Sea.</title>
        <authorList>
            <person name="Dong C."/>
            <person name="Liu R."/>
            <person name="Shao Z."/>
        </authorList>
    </citation>
    <scope>NUCLEOTIDE SEQUENCE [LARGE SCALE GENOMIC DNA]</scope>
    <source>
        <strain evidence="2 3">CSC1P2</strain>
    </source>
</reference>